<name>A0A0G2A592_9BACT</name>
<feature type="chain" id="PRO_5002541900" evidence="1">
    <location>
        <begin position="24"/>
        <end position="239"/>
    </location>
</feature>
<feature type="signal peptide" evidence="1">
    <location>
        <begin position="1"/>
        <end position="23"/>
    </location>
</feature>
<evidence type="ECO:0000313" key="3">
    <source>
        <dbReference type="Proteomes" id="UP000034290"/>
    </source>
</evidence>
<evidence type="ECO:0000256" key="1">
    <source>
        <dbReference type="SAM" id="SignalP"/>
    </source>
</evidence>
<proteinExistence type="predicted"/>
<protein>
    <submittedName>
        <fullName evidence="2">Uncharacterized protein</fullName>
    </submittedName>
</protein>
<evidence type="ECO:0000313" key="2">
    <source>
        <dbReference type="EMBL" id="KKW36092.1"/>
    </source>
</evidence>
<dbReference type="AlphaFoldDB" id="A0A0G2A592"/>
<gene>
    <name evidence="2" type="ORF">UY81_C0032G0005</name>
</gene>
<reference evidence="2 3" key="1">
    <citation type="journal article" date="2015" name="Nature">
        <title>rRNA introns, odd ribosomes, and small enigmatic genomes across a large radiation of phyla.</title>
        <authorList>
            <person name="Brown C.T."/>
            <person name="Hug L.A."/>
            <person name="Thomas B.C."/>
            <person name="Sharon I."/>
            <person name="Castelle C.J."/>
            <person name="Singh A."/>
            <person name="Wilkins M.J."/>
            <person name="Williams K.H."/>
            <person name="Banfield J.F."/>
        </authorList>
    </citation>
    <scope>NUCLEOTIDE SEQUENCE [LARGE SCALE GENOMIC DNA]</scope>
</reference>
<dbReference type="EMBL" id="LCRM01000032">
    <property type="protein sequence ID" value="KKW36092.1"/>
    <property type="molecule type" value="Genomic_DNA"/>
</dbReference>
<organism evidence="2 3">
    <name type="scientific">Candidatus Giovannonibacteria bacterium GW2011_GWA2_53_7</name>
    <dbReference type="NCBI Taxonomy" id="1618650"/>
    <lineage>
        <taxon>Bacteria</taxon>
        <taxon>Candidatus Giovannoniibacteriota</taxon>
    </lineage>
</organism>
<dbReference type="Proteomes" id="UP000034290">
    <property type="component" value="Unassembled WGS sequence"/>
</dbReference>
<keyword evidence="1" id="KW-0732">Signal</keyword>
<accession>A0A0G2A592</accession>
<sequence>MKTFFCLFTVLLTLTSFTSTATAATITLASSPSEISRGNPVSIRLTVKEAPPILLERLIWALLKKDNATVGWAIADVVLMGENGVYELTWNFSAYEDDTKIRVVEAGEGYSLLIGILPTRNMGNDFRLPSTVTAETFVASAETPRFAIKQNRSNLFIQKSDKYSDIVAYILGKEGKRYRLEETRDLRSWSSVLTPPNLDDKGGEEVIIEISDQGLGLINFMDSREMSGNRFFRAVLLGP</sequence>
<comment type="caution">
    <text evidence="2">The sequence shown here is derived from an EMBL/GenBank/DDBJ whole genome shotgun (WGS) entry which is preliminary data.</text>
</comment>